<sequence length="78" mass="8769">MRSWRERKSCLPASPGKVVLCAILRVAFLNIWARLSYAVHCQSQCSGGCRNSQKMSDVPVRWNVMARCCAAHTVNTEE</sequence>
<dbReference type="Proteomes" id="UP000292957">
    <property type="component" value="Unassembled WGS sequence"/>
</dbReference>
<gene>
    <name evidence="1" type="ORF">BD311DRAFT_758322</name>
</gene>
<dbReference type="EMBL" id="ML143421">
    <property type="protein sequence ID" value="TBU28499.1"/>
    <property type="molecule type" value="Genomic_DNA"/>
</dbReference>
<evidence type="ECO:0000313" key="1">
    <source>
        <dbReference type="EMBL" id="TBU28499.1"/>
    </source>
</evidence>
<proteinExistence type="predicted"/>
<name>A0A4Q9MLQ0_9APHY</name>
<reference evidence="1" key="1">
    <citation type="submission" date="2019-01" db="EMBL/GenBank/DDBJ databases">
        <title>Draft genome sequences of three monokaryotic isolates of the white-rot basidiomycete fungus Dichomitus squalens.</title>
        <authorList>
            <consortium name="DOE Joint Genome Institute"/>
            <person name="Lopez S.C."/>
            <person name="Andreopoulos B."/>
            <person name="Pangilinan J."/>
            <person name="Lipzen A."/>
            <person name="Riley R."/>
            <person name="Ahrendt S."/>
            <person name="Ng V."/>
            <person name="Barry K."/>
            <person name="Daum C."/>
            <person name="Grigoriev I.V."/>
            <person name="Hilden K.S."/>
            <person name="Makela M.R."/>
            <person name="de Vries R.P."/>
        </authorList>
    </citation>
    <scope>NUCLEOTIDE SEQUENCE [LARGE SCALE GENOMIC DNA]</scope>
    <source>
        <strain evidence="1">OM18370.1</strain>
    </source>
</reference>
<organism evidence="1">
    <name type="scientific">Dichomitus squalens</name>
    <dbReference type="NCBI Taxonomy" id="114155"/>
    <lineage>
        <taxon>Eukaryota</taxon>
        <taxon>Fungi</taxon>
        <taxon>Dikarya</taxon>
        <taxon>Basidiomycota</taxon>
        <taxon>Agaricomycotina</taxon>
        <taxon>Agaricomycetes</taxon>
        <taxon>Polyporales</taxon>
        <taxon>Polyporaceae</taxon>
        <taxon>Dichomitus</taxon>
    </lineage>
</organism>
<accession>A0A4Q9MLQ0</accession>
<protein>
    <submittedName>
        <fullName evidence="1">Uncharacterized protein</fullName>
    </submittedName>
</protein>
<dbReference type="AlphaFoldDB" id="A0A4Q9MLQ0"/>